<dbReference type="OrthoDB" id="434723at2759"/>
<accession>A0A9P3H977</accession>
<gene>
    <name evidence="3" type="ORF">EMPS_04520</name>
</gene>
<reference evidence="3" key="1">
    <citation type="submission" date="2021-11" db="EMBL/GenBank/DDBJ databases">
        <authorList>
            <person name="Herlambang A."/>
            <person name="Guo Y."/>
            <person name="Takashima Y."/>
            <person name="Nishizawa T."/>
        </authorList>
    </citation>
    <scope>NUCLEOTIDE SEQUENCE</scope>
    <source>
        <strain evidence="3">E1425</strain>
    </source>
</reference>
<dbReference type="EMBL" id="BQFW01000006">
    <property type="protein sequence ID" value="GJJ72163.1"/>
    <property type="molecule type" value="Genomic_DNA"/>
</dbReference>
<dbReference type="PANTHER" id="PTHR28309">
    <property type="entry name" value="REQUIRED FOR EXCISION 1-B DOMAIN-CONTAINING PROTEIN"/>
    <property type="match status" value="1"/>
</dbReference>
<dbReference type="PANTHER" id="PTHR28309:SF1">
    <property type="entry name" value="REQUIRED FOR EXCISION 1-B DOMAIN-CONTAINING PROTEIN"/>
    <property type="match status" value="1"/>
</dbReference>
<dbReference type="Proteomes" id="UP000827284">
    <property type="component" value="Unassembled WGS sequence"/>
</dbReference>
<reference evidence="3" key="2">
    <citation type="journal article" date="2022" name="Microbiol. Resour. Announc.">
        <title>Whole-Genome Sequence of Entomortierella parvispora E1425, a Mucoromycotan Fungus Associated with Burkholderiaceae-Related Endosymbiotic Bacteria.</title>
        <authorList>
            <person name="Herlambang A."/>
            <person name="Guo Y."/>
            <person name="Takashima Y."/>
            <person name="Narisawa K."/>
            <person name="Ohta H."/>
            <person name="Nishizawa T."/>
        </authorList>
    </citation>
    <scope>NUCLEOTIDE SEQUENCE</scope>
    <source>
        <strain evidence="3">E1425</strain>
    </source>
</reference>
<evidence type="ECO:0000256" key="1">
    <source>
        <dbReference type="SAM" id="Coils"/>
    </source>
</evidence>
<name>A0A9P3H977_9FUNG</name>
<evidence type="ECO:0000313" key="4">
    <source>
        <dbReference type="Proteomes" id="UP000827284"/>
    </source>
</evidence>
<keyword evidence="4" id="KW-1185">Reference proteome</keyword>
<evidence type="ECO:0000313" key="3">
    <source>
        <dbReference type="EMBL" id="GJJ72163.1"/>
    </source>
</evidence>
<dbReference type="Pfam" id="PF14966">
    <property type="entry name" value="DNA_repr_REX1B"/>
    <property type="match status" value="1"/>
</dbReference>
<proteinExistence type="predicted"/>
<comment type="caution">
    <text evidence="3">The sequence shown here is derived from an EMBL/GenBank/DDBJ whole genome shotgun (WGS) entry which is preliminary data.</text>
</comment>
<keyword evidence="1" id="KW-0175">Coiled coil</keyword>
<feature type="coiled-coil region" evidence="1">
    <location>
        <begin position="224"/>
        <end position="255"/>
    </location>
</feature>
<organism evidence="3 4">
    <name type="scientific">Entomortierella parvispora</name>
    <dbReference type="NCBI Taxonomy" id="205924"/>
    <lineage>
        <taxon>Eukaryota</taxon>
        <taxon>Fungi</taxon>
        <taxon>Fungi incertae sedis</taxon>
        <taxon>Mucoromycota</taxon>
        <taxon>Mortierellomycotina</taxon>
        <taxon>Mortierellomycetes</taxon>
        <taxon>Mortierellales</taxon>
        <taxon>Mortierellaceae</taxon>
        <taxon>Entomortierella</taxon>
    </lineage>
</organism>
<protein>
    <submittedName>
        <fullName evidence="3">Uncharacterized protein</fullName>
    </submittedName>
</protein>
<feature type="region of interest" description="Disordered" evidence="2">
    <location>
        <begin position="172"/>
        <end position="218"/>
    </location>
</feature>
<dbReference type="InterPro" id="IPR039491">
    <property type="entry name" value="REX1-B"/>
</dbReference>
<evidence type="ECO:0000256" key="2">
    <source>
        <dbReference type="SAM" id="MobiDB-lite"/>
    </source>
</evidence>
<dbReference type="AlphaFoldDB" id="A0A9P3H977"/>
<sequence>MVNATTASSLAEASSTIHLDDETRKKEIVASLRGFLKHQTERVSLYKEFNDAFKEYIGKRMTQEEYATICRIVTEGFVELSVEILALEAHLAGTPNAVSTTDSNSAASSSVSQRLSLNSPEHAQLIRAVQLLEKEKLALTVQGQKWVLAMEEQKEQDQKDREEELAADRVIAVSGSDANSRGDASASGDGDASATVGEAEVEPTEGDSAAPVTGRDQMTVKHSVEEWQIKLDENRDRLNQVIEDINDKLADIQEAIAVIVL</sequence>
<feature type="compositionally biased region" description="Low complexity" evidence="2">
    <location>
        <begin position="174"/>
        <end position="194"/>
    </location>
</feature>